<evidence type="ECO:0000313" key="3">
    <source>
        <dbReference type="Proteomes" id="UP001437256"/>
    </source>
</evidence>
<feature type="compositionally biased region" description="Polar residues" evidence="1">
    <location>
        <begin position="221"/>
        <end position="245"/>
    </location>
</feature>
<evidence type="ECO:0000256" key="1">
    <source>
        <dbReference type="SAM" id="MobiDB-lite"/>
    </source>
</evidence>
<evidence type="ECO:0000313" key="2">
    <source>
        <dbReference type="EMBL" id="KAL0067370.1"/>
    </source>
</evidence>
<gene>
    <name evidence="2" type="ORF">AAF712_005598</name>
</gene>
<keyword evidence="3" id="KW-1185">Reference proteome</keyword>
<feature type="compositionally biased region" description="Basic and acidic residues" evidence="1">
    <location>
        <begin position="318"/>
        <end position="330"/>
    </location>
</feature>
<feature type="compositionally biased region" description="Basic and acidic residues" evidence="1">
    <location>
        <begin position="105"/>
        <end position="128"/>
    </location>
</feature>
<feature type="region of interest" description="Disordered" evidence="1">
    <location>
        <begin position="105"/>
        <end position="189"/>
    </location>
</feature>
<feature type="compositionally biased region" description="Low complexity" evidence="1">
    <location>
        <begin position="37"/>
        <end position="50"/>
    </location>
</feature>
<feature type="compositionally biased region" description="Basic and acidic residues" evidence="1">
    <location>
        <begin position="148"/>
        <end position="160"/>
    </location>
</feature>
<feature type="region of interest" description="Disordered" evidence="1">
    <location>
        <begin position="1"/>
        <end position="61"/>
    </location>
</feature>
<organism evidence="2 3">
    <name type="scientific">Marasmius tenuissimus</name>
    <dbReference type="NCBI Taxonomy" id="585030"/>
    <lineage>
        <taxon>Eukaryota</taxon>
        <taxon>Fungi</taxon>
        <taxon>Dikarya</taxon>
        <taxon>Basidiomycota</taxon>
        <taxon>Agaricomycotina</taxon>
        <taxon>Agaricomycetes</taxon>
        <taxon>Agaricomycetidae</taxon>
        <taxon>Agaricales</taxon>
        <taxon>Marasmiineae</taxon>
        <taxon>Marasmiaceae</taxon>
        <taxon>Marasmius</taxon>
    </lineage>
</organism>
<feature type="region of interest" description="Disordered" evidence="1">
    <location>
        <begin position="221"/>
        <end position="247"/>
    </location>
</feature>
<comment type="caution">
    <text evidence="2">The sequence shown here is derived from an EMBL/GenBank/DDBJ whole genome shotgun (WGS) entry which is preliminary data.</text>
</comment>
<name>A0ABR3A1J0_9AGAR</name>
<feature type="compositionally biased region" description="Low complexity" evidence="1">
    <location>
        <begin position="8"/>
        <end position="17"/>
    </location>
</feature>
<feature type="region of interest" description="Disordered" evidence="1">
    <location>
        <begin position="308"/>
        <end position="330"/>
    </location>
</feature>
<dbReference type="Pfam" id="PF20414">
    <property type="entry name" value="DUF6698"/>
    <property type="match status" value="1"/>
</dbReference>
<feature type="compositionally biased region" description="Polar residues" evidence="1">
    <location>
        <begin position="163"/>
        <end position="172"/>
    </location>
</feature>
<dbReference type="Proteomes" id="UP001437256">
    <property type="component" value="Unassembled WGS sequence"/>
</dbReference>
<sequence>MSKRRPASSRSRSPPSKIQRLSKATAAPSTDASLHPSDSVSSSGARSRPSSTKHSDTRNSIVKSVADVFQEVADLRAQVERLKDENCELKLKALDFEGRLVKKDSECRGLRREMEHQPDVDHSKERRSSSGSLGFTVDADIDSDYPLECDRETEHSKNDSEFEATTPNTRSKNAGKAKKCSSSPVEATPKDDDIKFAGKYYIRMVDLSFDNLWQDTIECQPSDESLSGTRPQTSQEHGSEGTSYSRFAKEYPEIDTQLLQCRDDEAKFSRIAKGLESGGREARRRDSYTLKSKILEVALKNPQVPPRERIMKLNPPLSKEDKESRGPRHPDIATLLAPSEFIPKLRHGTDEEKMSIITRIANGGIKLTCDKFPSFLYDVSQFSSTSLIPGLLRGFILMRAWKCLYIGPSAGLLDDPAIYPKGGFAQTHEVTTVTIEQIAYVAMQVYFSLSTDDKWPETPRTFDLYGFYRNIIRVYNKAPQQWREDLISFWNQEVLVRVQLPPRSAPSSPESDTSAATSDMTRLFEEFESA</sequence>
<accession>A0ABR3A1J0</accession>
<dbReference type="InterPro" id="IPR046521">
    <property type="entry name" value="DUF6698"/>
</dbReference>
<protein>
    <submittedName>
        <fullName evidence="2">Uncharacterized protein</fullName>
    </submittedName>
</protein>
<proteinExistence type="predicted"/>
<reference evidence="2 3" key="1">
    <citation type="submission" date="2024-05" db="EMBL/GenBank/DDBJ databases">
        <title>A draft genome resource for the thread blight pathogen Marasmius tenuissimus strain MS-2.</title>
        <authorList>
            <person name="Yulfo-Soto G.E."/>
            <person name="Baruah I.K."/>
            <person name="Amoako-Attah I."/>
            <person name="Bukari Y."/>
            <person name="Meinhardt L.W."/>
            <person name="Bailey B.A."/>
            <person name="Cohen S.P."/>
        </authorList>
    </citation>
    <scope>NUCLEOTIDE SEQUENCE [LARGE SCALE GENOMIC DNA]</scope>
    <source>
        <strain evidence="2 3">MS-2</strain>
    </source>
</reference>
<dbReference type="EMBL" id="JBBXMP010000026">
    <property type="protein sequence ID" value="KAL0067370.1"/>
    <property type="molecule type" value="Genomic_DNA"/>
</dbReference>